<feature type="transmembrane region" description="Helical" evidence="1">
    <location>
        <begin position="38"/>
        <end position="55"/>
    </location>
</feature>
<reference evidence="2 3" key="1">
    <citation type="journal article" date="2015" name="Genome Announc.">
        <title>Expanding the biotechnology potential of lactobacilli through comparative genomics of 213 strains and associated genera.</title>
        <authorList>
            <person name="Sun Z."/>
            <person name="Harris H.M."/>
            <person name="McCann A."/>
            <person name="Guo C."/>
            <person name="Argimon S."/>
            <person name="Zhang W."/>
            <person name="Yang X."/>
            <person name="Jeffery I.B."/>
            <person name="Cooney J.C."/>
            <person name="Kagawa T.F."/>
            <person name="Liu W."/>
            <person name="Song Y."/>
            <person name="Salvetti E."/>
            <person name="Wrobel A."/>
            <person name="Rasinkangas P."/>
            <person name="Parkhill J."/>
            <person name="Rea M.C."/>
            <person name="O'Sullivan O."/>
            <person name="Ritari J."/>
            <person name="Douillard F.P."/>
            <person name="Paul Ross R."/>
            <person name="Yang R."/>
            <person name="Briner A.E."/>
            <person name="Felis G.E."/>
            <person name="de Vos W.M."/>
            <person name="Barrangou R."/>
            <person name="Klaenhammer T.R."/>
            <person name="Caufield P.W."/>
            <person name="Cui Y."/>
            <person name="Zhang H."/>
            <person name="O'Toole P.W."/>
        </authorList>
    </citation>
    <scope>NUCLEOTIDE SEQUENCE [LARGE SCALE GENOMIC DNA]</scope>
    <source>
        <strain evidence="2 3">DSM 24716</strain>
    </source>
</reference>
<evidence type="ECO:0000256" key="1">
    <source>
        <dbReference type="SAM" id="Phobius"/>
    </source>
</evidence>
<accession>A0A0R2LDE5</accession>
<dbReference type="PATRIC" id="fig|993692.3.peg.2285"/>
<evidence type="ECO:0000313" key="2">
    <source>
        <dbReference type="EMBL" id="KRN99912.1"/>
    </source>
</evidence>
<dbReference type="EMBL" id="JQCF01000006">
    <property type="protein sequence ID" value="KRN99912.1"/>
    <property type="molecule type" value="Genomic_DNA"/>
</dbReference>
<feature type="transmembrane region" description="Helical" evidence="1">
    <location>
        <begin position="62"/>
        <end position="85"/>
    </location>
</feature>
<keyword evidence="3" id="KW-1185">Reference proteome</keyword>
<sequence>MKKFIRYALIGILIGSLTYLVILLFFFGPSTEVTSKNILSVLLMSAGIGLVSAIFEIEWNMLAEIAIHFILTLGLVVLMCAYNNWLPSLNLHVILSFLFFVVIYGAIWLGLYFVRMTDMKRLNKQIQIRKNKKAR</sequence>
<keyword evidence="1" id="KW-0472">Membrane</keyword>
<keyword evidence="1" id="KW-0812">Transmembrane</keyword>
<proteinExistence type="predicted"/>
<dbReference type="AlphaFoldDB" id="A0A0R2LDE5"/>
<dbReference type="RefSeq" id="WP_057880362.1">
    <property type="nucleotide sequence ID" value="NZ_JQCF01000006.1"/>
</dbReference>
<gene>
    <name evidence="2" type="ORF">IV57_GL002244</name>
</gene>
<dbReference type="Proteomes" id="UP000051006">
    <property type="component" value="Unassembled WGS sequence"/>
</dbReference>
<protein>
    <recommendedName>
        <fullName evidence="4">DUF3021 domain-containing protein</fullName>
    </recommendedName>
</protein>
<dbReference type="InterPro" id="IPR021560">
    <property type="entry name" value="DUF3021"/>
</dbReference>
<dbReference type="STRING" id="993692.IV57_GL002244"/>
<evidence type="ECO:0008006" key="4">
    <source>
        <dbReference type="Google" id="ProtNLM"/>
    </source>
</evidence>
<feature type="transmembrane region" description="Helical" evidence="1">
    <location>
        <begin position="91"/>
        <end position="114"/>
    </location>
</feature>
<keyword evidence="1" id="KW-1133">Transmembrane helix</keyword>
<organism evidence="2 3">
    <name type="scientific">Companilactobacillus kimchiensis</name>
    <dbReference type="NCBI Taxonomy" id="993692"/>
    <lineage>
        <taxon>Bacteria</taxon>
        <taxon>Bacillati</taxon>
        <taxon>Bacillota</taxon>
        <taxon>Bacilli</taxon>
        <taxon>Lactobacillales</taxon>
        <taxon>Lactobacillaceae</taxon>
        <taxon>Companilactobacillus</taxon>
    </lineage>
</organism>
<dbReference type="Pfam" id="PF11457">
    <property type="entry name" value="DUF3021"/>
    <property type="match status" value="1"/>
</dbReference>
<feature type="transmembrane region" description="Helical" evidence="1">
    <location>
        <begin position="7"/>
        <end position="26"/>
    </location>
</feature>
<evidence type="ECO:0000313" key="3">
    <source>
        <dbReference type="Proteomes" id="UP000051006"/>
    </source>
</evidence>
<name>A0A0R2LDE5_9LACO</name>
<dbReference type="OrthoDB" id="2317785at2"/>
<comment type="caution">
    <text evidence="2">The sequence shown here is derived from an EMBL/GenBank/DDBJ whole genome shotgun (WGS) entry which is preliminary data.</text>
</comment>